<evidence type="ECO:0000256" key="1">
    <source>
        <dbReference type="ARBA" id="ARBA00023015"/>
    </source>
</evidence>
<dbReference type="RefSeq" id="WP_170236152.1">
    <property type="nucleotide sequence ID" value="NZ_BAAAYT010000002.1"/>
</dbReference>
<dbReference type="InterPro" id="IPR011991">
    <property type="entry name" value="ArsR-like_HTH"/>
</dbReference>
<protein>
    <submittedName>
        <fullName evidence="5">ArsR family transcriptional regulator</fullName>
    </submittedName>
</protein>
<dbReference type="InterPro" id="IPR001845">
    <property type="entry name" value="HTH_ArsR_DNA-bd_dom"/>
</dbReference>
<keyword evidence="1" id="KW-0805">Transcription regulation</keyword>
<dbReference type="GO" id="GO:0003700">
    <property type="term" value="F:DNA-binding transcription factor activity"/>
    <property type="evidence" value="ECO:0007669"/>
    <property type="project" value="InterPro"/>
</dbReference>
<keyword evidence="2" id="KW-0238">DNA-binding</keyword>
<dbReference type="Gene3D" id="1.10.10.10">
    <property type="entry name" value="Winged helix-like DNA-binding domain superfamily/Winged helix DNA-binding domain"/>
    <property type="match status" value="1"/>
</dbReference>
<dbReference type="PANTHER" id="PTHR33154">
    <property type="entry name" value="TRANSCRIPTIONAL REGULATOR, ARSR FAMILY"/>
    <property type="match status" value="1"/>
</dbReference>
<evidence type="ECO:0000313" key="5">
    <source>
        <dbReference type="EMBL" id="TWD16928.1"/>
    </source>
</evidence>
<evidence type="ECO:0000256" key="3">
    <source>
        <dbReference type="ARBA" id="ARBA00023163"/>
    </source>
</evidence>
<keyword evidence="3" id="KW-0804">Transcription</keyword>
<dbReference type="GO" id="GO:0003677">
    <property type="term" value="F:DNA binding"/>
    <property type="evidence" value="ECO:0007669"/>
    <property type="project" value="UniProtKB-KW"/>
</dbReference>
<dbReference type="CDD" id="cd00090">
    <property type="entry name" value="HTH_ARSR"/>
    <property type="match status" value="1"/>
</dbReference>
<dbReference type="EMBL" id="VIUW01000001">
    <property type="protein sequence ID" value="TWD16928.1"/>
    <property type="molecule type" value="Genomic_DNA"/>
</dbReference>
<proteinExistence type="predicted"/>
<reference evidence="5 6" key="1">
    <citation type="submission" date="2019-06" db="EMBL/GenBank/DDBJ databases">
        <title>Sequencing the genomes of 1000 actinobacteria strains.</title>
        <authorList>
            <person name="Klenk H.-P."/>
        </authorList>
    </citation>
    <scope>NUCLEOTIDE SEQUENCE [LARGE SCALE GENOMIC DNA]</scope>
    <source>
        <strain evidence="5 6">DSM 18935</strain>
    </source>
</reference>
<evidence type="ECO:0000313" key="6">
    <source>
        <dbReference type="Proteomes" id="UP000315628"/>
    </source>
</evidence>
<dbReference type="Pfam" id="PF12840">
    <property type="entry name" value="HTH_20"/>
    <property type="match status" value="1"/>
</dbReference>
<feature type="domain" description="HTH arsR-type" evidence="4">
    <location>
        <begin position="14"/>
        <end position="92"/>
    </location>
</feature>
<dbReference type="SUPFAM" id="SSF46785">
    <property type="entry name" value="Winged helix' DNA-binding domain"/>
    <property type="match status" value="1"/>
</dbReference>
<comment type="caution">
    <text evidence="5">The sequence shown here is derived from an EMBL/GenBank/DDBJ whole genome shotgun (WGS) entry which is preliminary data.</text>
</comment>
<name>A0A560WH75_9MICO</name>
<organism evidence="5 6">
    <name type="scientific">Marihabitans asiaticum</name>
    <dbReference type="NCBI Taxonomy" id="415218"/>
    <lineage>
        <taxon>Bacteria</taxon>
        <taxon>Bacillati</taxon>
        <taxon>Actinomycetota</taxon>
        <taxon>Actinomycetes</taxon>
        <taxon>Micrococcales</taxon>
        <taxon>Intrasporangiaceae</taxon>
        <taxon>Marihabitans</taxon>
    </lineage>
</organism>
<accession>A0A560WH75</accession>
<dbReference type="SMART" id="SM00418">
    <property type="entry name" value="HTH_ARSR"/>
    <property type="match status" value="1"/>
</dbReference>
<keyword evidence="6" id="KW-1185">Reference proteome</keyword>
<dbReference type="PANTHER" id="PTHR33154:SF33">
    <property type="entry name" value="TRANSCRIPTIONAL REPRESSOR SDPR"/>
    <property type="match status" value="1"/>
</dbReference>
<dbReference type="Proteomes" id="UP000315628">
    <property type="component" value="Unassembled WGS sequence"/>
</dbReference>
<gene>
    <name evidence="5" type="ORF">FB557_0474</name>
</gene>
<dbReference type="AlphaFoldDB" id="A0A560WH75"/>
<evidence type="ECO:0000256" key="2">
    <source>
        <dbReference type="ARBA" id="ARBA00023125"/>
    </source>
</evidence>
<evidence type="ECO:0000259" key="4">
    <source>
        <dbReference type="SMART" id="SM00418"/>
    </source>
</evidence>
<sequence length="190" mass="21034">MARRRTELRISDLRTLRALAHPARQRLITELFSGEVLTATEAAGIVGLTPSATSYHLRALEKAGIVVRSEAAGDARERPWRAAAESISVVPEGHRAAGPELSEEYLLGLVADLQEGLTRQARAIAAGEDEVGTASRGRRWLTDAEARELRERLREIYDEYAGRNRSDHPQGARPWDIHLFMLPARELPGP</sequence>
<dbReference type="InterPro" id="IPR036390">
    <property type="entry name" value="WH_DNA-bd_sf"/>
</dbReference>
<dbReference type="InterPro" id="IPR051081">
    <property type="entry name" value="HTH_MetalResp_TranReg"/>
</dbReference>
<dbReference type="InterPro" id="IPR036388">
    <property type="entry name" value="WH-like_DNA-bd_sf"/>
</dbReference>